<sequence>MKLSEVIKRKDPTTDKKPTPLMKKMLILLLKAIAVLAILVVVFLAIVFIVDKVATKSEQGKIQSYGQLVPVDGKRMNAVIQGTGEETIVLLPGFGTAAPALDFKPLIEELSPFYKVVVIEPFGYGLSDTTDKERTTENIVSEIHEALQSLQIDRYILMVHSISGLYGLDYVNKYENEVSAFAGLDSSVPTISEQKVESSTLDALSLLKKLGFARLYVKLGDDPYAELPYEDETKEQMRMLGLKNMYNPSQLNEIEHMYSNFKAAEALTFPKNLPVVFFIQAHHPATDRWVPEHEAQIKKSVYGKIFTFEAGHYLYRTEAKEIAEKFRAFMGEIQ</sequence>
<dbReference type="AlphaFoldDB" id="A0A371PNF2"/>
<dbReference type="GO" id="GO:0004301">
    <property type="term" value="F:epoxide hydrolase activity"/>
    <property type="evidence" value="ECO:0007669"/>
    <property type="project" value="TreeGrafter"/>
</dbReference>
<protein>
    <submittedName>
        <fullName evidence="4">Alpha/beta hydrolase</fullName>
    </submittedName>
</protein>
<feature type="transmembrane region" description="Helical" evidence="2">
    <location>
        <begin position="26"/>
        <end position="50"/>
    </location>
</feature>
<dbReference type="PANTHER" id="PTHR42977">
    <property type="entry name" value="HYDROLASE-RELATED"/>
    <property type="match status" value="1"/>
</dbReference>
<dbReference type="EMBL" id="QUBQ01000001">
    <property type="protein sequence ID" value="REK77740.1"/>
    <property type="molecule type" value="Genomic_DNA"/>
</dbReference>
<reference evidence="4 5" key="1">
    <citation type="submission" date="2018-08" db="EMBL/GenBank/DDBJ databases">
        <title>Paenibacillus sp. M4BSY-1, whole genome shotgun sequence.</title>
        <authorList>
            <person name="Tuo L."/>
        </authorList>
    </citation>
    <scope>NUCLEOTIDE SEQUENCE [LARGE SCALE GENOMIC DNA]</scope>
    <source>
        <strain evidence="4 5">M4BSY-1</strain>
    </source>
</reference>
<dbReference type="InterPro" id="IPR000073">
    <property type="entry name" value="AB_hydrolase_1"/>
</dbReference>
<dbReference type="Gene3D" id="3.40.50.1820">
    <property type="entry name" value="alpha/beta hydrolase"/>
    <property type="match status" value="1"/>
</dbReference>
<evidence type="ECO:0000256" key="2">
    <source>
        <dbReference type="SAM" id="Phobius"/>
    </source>
</evidence>
<evidence type="ECO:0000313" key="4">
    <source>
        <dbReference type="EMBL" id="REK77740.1"/>
    </source>
</evidence>
<dbReference type="Pfam" id="PF12697">
    <property type="entry name" value="Abhydrolase_6"/>
    <property type="match status" value="1"/>
</dbReference>
<keyword evidence="2" id="KW-1133">Transmembrane helix</keyword>
<keyword evidence="5" id="KW-1185">Reference proteome</keyword>
<keyword evidence="2" id="KW-0812">Transmembrane</keyword>
<dbReference type="Proteomes" id="UP000261905">
    <property type="component" value="Unassembled WGS sequence"/>
</dbReference>
<dbReference type="OrthoDB" id="1817159at2"/>
<dbReference type="RefSeq" id="WP_116045563.1">
    <property type="nucleotide sequence ID" value="NZ_QUBQ01000001.1"/>
</dbReference>
<accession>A0A371PNF2</accession>
<name>A0A371PNF2_9BACL</name>
<keyword evidence="1 4" id="KW-0378">Hydrolase</keyword>
<organism evidence="4 5">
    <name type="scientific">Paenibacillus paeoniae</name>
    <dbReference type="NCBI Taxonomy" id="2292705"/>
    <lineage>
        <taxon>Bacteria</taxon>
        <taxon>Bacillati</taxon>
        <taxon>Bacillota</taxon>
        <taxon>Bacilli</taxon>
        <taxon>Bacillales</taxon>
        <taxon>Paenibacillaceae</taxon>
        <taxon>Paenibacillus</taxon>
    </lineage>
</organism>
<dbReference type="PANTHER" id="PTHR42977:SF3">
    <property type="entry name" value="AB HYDROLASE-1 DOMAIN-CONTAINING PROTEIN"/>
    <property type="match status" value="1"/>
</dbReference>
<gene>
    <name evidence="4" type="ORF">DX130_12335</name>
</gene>
<evidence type="ECO:0000256" key="1">
    <source>
        <dbReference type="ARBA" id="ARBA00022801"/>
    </source>
</evidence>
<dbReference type="InterPro" id="IPR029058">
    <property type="entry name" value="AB_hydrolase_fold"/>
</dbReference>
<comment type="caution">
    <text evidence="4">The sequence shown here is derived from an EMBL/GenBank/DDBJ whole genome shotgun (WGS) entry which is preliminary data.</text>
</comment>
<keyword evidence="2" id="KW-0472">Membrane</keyword>
<dbReference type="InterPro" id="IPR051340">
    <property type="entry name" value="Haloalkane_dehalogenase"/>
</dbReference>
<proteinExistence type="predicted"/>
<dbReference type="SUPFAM" id="SSF53474">
    <property type="entry name" value="alpha/beta-Hydrolases"/>
    <property type="match status" value="1"/>
</dbReference>
<evidence type="ECO:0000313" key="5">
    <source>
        <dbReference type="Proteomes" id="UP000261905"/>
    </source>
</evidence>
<feature type="domain" description="AB hydrolase-1" evidence="3">
    <location>
        <begin position="88"/>
        <end position="324"/>
    </location>
</feature>
<evidence type="ECO:0000259" key="3">
    <source>
        <dbReference type="Pfam" id="PF12697"/>
    </source>
</evidence>